<proteinExistence type="predicted"/>
<sequence>MAVMLKEKIDELIEFIKCCIDNNTDTQAFEKKLNESNYNKFRMKLNQDNKFDVLTCAIGTVEKENENTKNIILCIIRYFDYKELNYTFKIDGDVKIPLFDAMIKEQFLLAHSLMRMGANTNYVNNEGVNLISFIQKYYIEKVDIVKILKFLENFDNENLDKNIESFIIMLIESKNEEMLKRVLNYKLKDKNFIYIIKFLTCFKYRIPLINNQIYELKYGEKTYINLTEKIYNRTFNYEKFNCEYKDIDKKVDSYDYPTISILIKYDKKSSSEIVKILNKLKLYKYIIGDVSYTRRVENNLNLLEYIIKYNFENYNISFIENILYYVANSSKIWIIEMLLKFLKMNENVVKNISFYNLLLFYAENKKYSFIDCILK</sequence>
<protein>
    <submittedName>
        <fullName evidence="1">Uncharacterized protein</fullName>
    </submittedName>
</protein>
<dbReference type="EMBL" id="MCFH01000123">
    <property type="protein sequence ID" value="ORX38143.1"/>
    <property type="molecule type" value="Genomic_DNA"/>
</dbReference>
<dbReference type="OrthoDB" id="1577640at2759"/>
<comment type="caution">
    <text evidence="1">The sequence shown here is derived from an EMBL/GenBank/DDBJ whole genome shotgun (WGS) entry which is preliminary data.</text>
</comment>
<dbReference type="AlphaFoldDB" id="A0A1Y1UJA9"/>
<accession>A0A1Y1UJA9</accession>
<gene>
    <name evidence="1" type="ORF">BCR36DRAFT_417046</name>
</gene>
<keyword evidence="2" id="KW-1185">Reference proteome</keyword>
<reference evidence="1 2" key="1">
    <citation type="submission" date="2016-08" db="EMBL/GenBank/DDBJ databases">
        <title>Genomes of anaerobic fungi encode conserved fungal cellulosomes for biomass hydrolysis.</title>
        <authorList>
            <consortium name="DOE Joint Genome Institute"/>
            <person name="Haitjema C.H."/>
            <person name="Gilmore S.P."/>
            <person name="Henske J.K."/>
            <person name="Solomon K.V."/>
            <person name="De Groot R."/>
            <person name="Kuo A."/>
            <person name="Mondo S.J."/>
            <person name="Salamov A.A."/>
            <person name="Labutti K."/>
            <person name="Zhao Z."/>
            <person name="Chiniquy J."/>
            <person name="Barry K."/>
            <person name="Brewer H.M."/>
            <person name="Purvine S.O."/>
            <person name="Wright A.T."/>
            <person name="Boxma B."/>
            <person name="Van Alen T."/>
            <person name="Hackstein J.H."/>
            <person name="Baker S.E."/>
            <person name="Grigoriev I.V."/>
            <person name="O'Malley M.A."/>
        </authorList>
    </citation>
    <scope>NUCLEOTIDE SEQUENCE [LARGE SCALE GENOMIC DNA]</scope>
    <source>
        <strain evidence="2">finn</strain>
    </source>
</reference>
<organism evidence="1 2">
    <name type="scientific">Piromyces finnis</name>
    <dbReference type="NCBI Taxonomy" id="1754191"/>
    <lineage>
        <taxon>Eukaryota</taxon>
        <taxon>Fungi</taxon>
        <taxon>Fungi incertae sedis</taxon>
        <taxon>Chytridiomycota</taxon>
        <taxon>Chytridiomycota incertae sedis</taxon>
        <taxon>Neocallimastigomycetes</taxon>
        <taxon>Neocallimastigales</taxon>
        <taxon>Neocallimastigaceae</taxon>
        <taxon>Piromyces</taxon>
    </lineage>
</organism>
<name>A0A1Y1UJA9_9FUNG</name>
<reference evidence="1 2" key="2">
    <citation type="submission" date="2016-08" db="EMBL/GenBank/DDBJ databases">
        <title>Pervasive Adenine N6-methylation of Active Genes in Fungi.</title>
        <authorList>
            <consortium name="DOE Joint Genome Institute"/>
            <person name="Mondo S.J."/>
            <person name="Dannebaum R.O."/>
            <person name="Kuo R.C."/>
            <person name="Labutti K."/>
            <person name="Haridas S."/>
            <person name="Kuo A."/>
            <person name="Salamov A."/>
            <person name="Ahrendt S.R."/>
            <person name="Lipzen A."/>
            <person name="Sullivan W."/>
            <person name="Andreopoulos W.B."/>
            <person name="Clum A."/>
            <person name="Lindquist E."/>
            <person name="Daum C."/>
            <person name="Ramamoorthy G.K."/>
            <person name="Gryganskyi A."/>
            <person name="Culley D."/>
            <person name="Magnuson J.K."/>
            <person name="James T.Y."/>
            <person name="O'Malley M.A."/>
            <person name="Stajich J.E."/>
            <person name="Spatafora J.W."/>
            <person name="Visel A."/>
            <person name="Grigoriev I.V."/>
        </authorList>
    </citation>
    <scope>NUCLEOTIDE SEQUENCE [LARGE SCALE GENOMIC DNA]</scope>
    <source>
        <strain evidence="2">finn</strain>
    </source>
</reference>
<dbReference type="STRING" id="1754191.A0A1Y1UJA9"/>
<dbReference type="Proteomes" id="UP000193719">
    <property type="component" value="Unassembled WGS sequence"/>
</dbReference>
<evidence type="ECO:0000313" key="1">
    <source>
        <dbReference type="EMBL" id="ORX38143.1"/>
    </source>
</evidence>
<evidence type="ECO:0000313" key="2">
    <source>
        <dbReference type="Proteomes" id="UP000193719"/>
    </source>
</evidence>